<evidence type="ECO:0000256" key="4">
    <source>
        <dbReference type="ARBA" id="ARBA00022531"/>
    </source>
</evidence>
<comment type="similarity">
    <text evidence="2 10">Belongs to the Ycf4 family.</text>
</comment>
<evidence type="ECO:0000313" key="11">
    <source>
        <dbReference type="EMBL" id="AOM66731.1"/>
    </source>
</evidence>
<keyword evidence="11" id="KW-0934">Plastid</keyword>
<dbReference type="HAMAP" id="MF_00437">
    <property type="entry name" value="Ycf4"/>
    <property type="match status" value="1"/>
</dbReference>
<dbReference type="PANTHER" id="PTHR33288:SF4">
    <property type="entry name" value="PHOTOSYSTEM I ASSEMBLY PROTEIN YCF4"/>
    <property type="match status" value="1"/>
</dbReference>
<gene>
    <name evidence="10 11" type="primary">ycf4</name>
    <name evidence="11" type="ORF">Eryt_065</name>
</gene>
<evidence type="ECO:0000256" key="7">
    <source>
        <dbReference type="ARBA" id="ARBA00023078"/>
    </source>
</evidence>
<keyword evidence="5 10" id="KW-0812">Transmembrane</keyword>
<dbReference type="InterPro" id="IPR003359">
    <property type="entry name" value="PSI_Ycf4_assembly"/>
</dbReference>
<sequence length="185" mass="21015">MKNQNYDSKEIKIKRILGSRRISNYWWASTILIGGIGFLLSGLSSYFNRNLLPFIDDINLAFIPQGVLMIFYGTLGITVSVFLWLTIFWDVGAGYNEFNKKKGLITIFRSSFPGRQILVTYKLTNIQAIKVNIREGINPKREIYLCTKDNREIPLTQVDEPLALSEIETEAIELASFLGVVVEGL</sequence>
<dbReference type="AlphaFoldDB" id="A0A1C9CEB1"/>
<comment type="function">
    <text evidence="1 10">Seems to be required for the assembly of the photosystem I complex.</text>
</comment>
<evidence type="ECO:0000256" key="10">
    <source>
        <dbReference type="HAMAP-Rule" id="MF_00437"/>
    </source>
</evidence>
<evidence type="ECO:0000256" key="1">
    <source>
        <dbReference type="ARBA" id="ARBA00002862"/>
    </source>
</evidence>
<dbReference type="Pfam" id="PF02392">
    <property type="entry name" value="Ycf4"/>
    <property type="match status" value="1"/>
</dbReference>
<feature type="transmembrane region" description="Helical" evidence="10">
    <location>
        <begin position="67"/>
        <end position="92"/>
    </location>
</feature>
<keyword evidence="8 10" id="KW-0472">Membrane</keyword>
<geneLocation type="plastid" evidence="11"/>
<keyword evidence="6 10" id="KW-1133">Transmembrane helix</keyword>
<keyword evidence="4 10" id="KW-0602">Photosynthesis</keyword>
<organism evidence="11">
    <name type="scientific">Erythrotrichia carnea</name>
    <dbReference type="NCBI Taxonomy" id="35151"/>
    <lineage>
        <taxon>Eukaryota</taxon>
        <taxon>Rhodophyta</taxon>
        <taxon>Compsopogonophyceae</taxon>
        <taxon>Erythropeltidales</taxon>
        <taxon>Erythrotrichiaceae</taxon>
        <taxon>Erythrotrichia</taxon>
    </lineage>
</organism>
<dbReference type="GO" id="GO:0009522">
    <property type="term" value="C:photosystem I"/>
    <property type="evidence" value="ECO:0007669"/>
    <property type="project" value="InterPro"/>
</dbReference>
<evidence type="ECO:0000256" key="2">
    <source>
        <dbReference type="ARBA" id="ARBA00008198"/>
    </source>
</evidence>
<evidence type="ECO:0000256" key="8">
    <source>
        <dbReference type="ARBA" id="ARBA00023136"/>
    </source>
</evidence>
<reference evidence="11" key="2">
    <citation type="submission" date="2017-07" db="EMBL/GenBank/DDBJ databases">
        <authorList>
            <person name="Sun Z.S."/>
            <person name="Albrecht U."/>
            <person name="Echele G."/>
            <person name="Lee C.C."/>
        </authorList>
    </citation>
    <scope>NUCLEOTIDE SEQUENCE</scope>
</reference>
<dbReference type="PANTHER" id="PTHR33288">
    <property type="match status" value="1"/>
</dbReference>
<feature type="transmembrane region" description="Helical" evidence="10">
    <location>
        <begin position="25"/>
        <end position="47"/>
    </location>
</feature>
<evidence type="ECO:0000256" key="5">
    <source>
        <dbReference type="ARBA" id="ARBA00022692"/>
    </source>
</evidence>
<dbReference type="GeneID" id="29073905"/>
<dbReference type="NCBIfam" id="NF002712">
    <property type="entry name" value="PRK02542.1"/>
    <property type="match status" value="1"/>
</dbReference>
<proteinExistence type="inferred from homology"/>
<dbReference type="GO" id="GO:0055035">
    <property type="term" value="C:plastid thylakoid membrane"/>
    <property type="evidence" value="ECO:0007669"/>
    <property type="project" value="UniProtKB-SubCell"/>
</dbReference>
<evidence type="ECO:0000256" key="3">
    <source>
        <dbReference type="ARBA" id="ARBA00015395"/>
    </source>
</evidence>
<accession>A0A1C9CEB1</accession>
<dbReference type="EMBL" id="KX284721">
    <property type="protein sequence ID" value="AOM66731.1"/>
    <property type="molecule type" value="Genomic_DNA"/>
</dbReference>
<comment type="subcellular location">
    <subcellularLocation>
        <location evidence="10">Cellular thylakoid membrane</location>
        <topology evidence="10">Multi-pass membrane protein</topology>
    </subcellularLocation>
    <subcellularLocation>
        <location evidence="9">Plastid thylakoid membrane</location>
        <topology evidence="9">Multi-pass membrane protein</topology>
    </subcellularLocation>
</comment>
<reference evidence="11" key="1">
    <citation type="journal article" date="2016" name="BMC Biol.">
        <title>Parallel evolution of highly conserved plastid genome architecture in red seaweeds and seed plants.</title>
        <authorList>
            <person name="Lee J."/>
            <person name="Cho C.H."/>
            <person name="Park S.I."/>
            <person name="Choi J.W."/>
            <person name="Song H.S."/>
            <person name="West J.A."/>
            <person name="Bhattacharya D."/>
            <person name="Yoon H.S."/>
        </authorList>
    </citation>
    <scope>NUCLEOTIDE SEQUENCE</scope>
</reference>
<name>A0A1C9CEB1_9RHOD</name>
<dbReference type="RefSeq" id="YP_009297388.1">
    <property type="nucleotide sequence ID" value="NC_031176.2"/>
</dbReference>
<keyword evidence="7 10" id="KW-0793">Thylakoid</keyword>
<protein>
    <recommendedName>
        <fullName evidence="3 10">Photosystem I assembly protein Ycf4</fullName>
    </recommendedName>
</protein>
<evidence type="ECO:0000256" key="9">
    <source>
        <dbReference type="ARBA" id="ARBA00046286"/>
    </source>
</evidence>
<evidence type="ECO:0000256" key="6">
    <source>
        <dbReference type="ARBA" id="ARBA00022989"/>
    </source>
</evidence>
<dbReference type="GO" id="GO:0015979">
    <property type="term" value="P:photosynthesis"/>
    <property type="evidence" value="ECO:0007669"/>
    <property type="project" value="UniProtKB-UniRule"/>
</dbReference>